<dbReference type="Proteomes" id="UP001500879">
    <property type="component" value="Unassembled WGS sequence"/>
</dbReference>
<evidence type="ECO:0000259" key="2">
    <source>
        <dbReference type="Pfam" id="PF06259"/>
    </source>
</evidence>
<protein>
    <recommendedName>
        <fullName evidence="2">DUF1023 domain-containing protein</fullName>
    </recommendedName>
</protein>
<comment type="caution">
    <text evidence="3">The sequence shown here is derived from an EMBL/GenBank/DDBJ whole genome shotgun (WGS) entry which is preliminary data.</text>
</comment>
<evidence type="ECO:0000313" key="3">
    <source>
        <dbReference type="EMBL" id="GAA0431740.1"/>
    </source>
</evidence>
<accession>A0ABN0Z427</accession>
<organism evidence="3 4">
    <name type="scientific">Streptomyces luteireticuli</name>
    <dbReference type="NCBI Taxonomy" id="173858"/>
    <lineage>
        <taxon>Bacteria</taxon>
        <taxon>Bacillati</taxon>
        <taxon>Actinomycetota</taxon>
        <taxon>Actinomycetes</taxon>
        <taxon>Kitasatosporales</taxon>
        <taxon>Streptomycetaceae</taxon>
        <taxon>Streptomyces</taxon>
    </lineage>
</organism>
<reference evidence="3 4" key="1">
    <citation type="journal article" date="2019" name="Int. J. Syst. Evol. Microbiol.">
        <title>The Global Catalogue of Microorganisms (GCM) 10K type strain sequencing project: providing services to taxonomists for standard genome sequencing and annotation.</title>
        <authorList>
            <consortium name="The Broad Institute Genomics Platform"/>
            <consortium name="The Broad Institute Genome Sequencing Center for Infectious Disease"/>
            <person name="Wu L."/>
            <person name="Ma J."/>
        </authorList>
    </citation>
    <scope>NUCLEOTIDE SEQUENCE [LARGE SCALE GENOMIC DNA]</scope>
    <source>
        <strain evidence="3 4">JCM 4788</strain>
    </source>
</reference>
<evidence type="ECO:0000256" key="1">
    <source>
        <dbReference type="SAM" id="MobiDB-lite"/>
    </source>
</evidence>
<dbReference type="EMBL" id="BAAABX010000066">
    <property type="protein sequence ID" value="GAA0431740.1"/>
    <property type="molecule type" value="Genomic_DNA"/>
</dbReference>
<feature type="domain" description="DUF1023" evidence="2">
    <location>
        <begin position="356"/>
        <end position="525"/>
    </location>
</feature>
<gene>
    <name evidence="3" type="ORF">GCM10010357_61700</name>
</gene>
<dbReference type="RefSeq" id="WP_344031431.1">
    <property type="nucleotide sequence ID" value="NZ_BAAABX010000066.1"/>
</dbReference>
<dbReference type="Pfam" id="PF06259">
    <property type="entry name" value="Abhydrolase_8"/>
    <property type="match status" value="1"/>
</dbReference>
<dbReference type="InterPro" id="IPR010427">
    <property type="entry name" value="DUF1023"/>
</dbReference>
<keyword evidence="4" id="KW-1185">Reference proteome</keyword>
<evidence type="ECO:0000313" key="4">
    <source>
        <dbReference type="Proteomes" id="UP001500879"/>
    </source>
</evidence>
<feature type="region of interest" description="Disordered" evidence="1">
    <location>
        <begin position="284"/>
        <end position="316"/>
    </location>
</feature>
<proteinExistence type="predicted"/>
<name>A0ABN0Z427_9ACTN</name>
<sequence>MVTIDQLKSLDLSRIKTAAGAWGAMSRRSSEAQRRVDNGMIAKVRDTQSGEAADKAVASTRELSRNFQYIHAECGLIETALNGLAEELAGPQKKLKQALQDAEDLKFKVGADGSVEFPRVSFSQLPAPALQQPVVPGGVPVLPGQTDPNAAKAQEIADRIGAVLREATEVDGRYAKTLLKLKTNGRLDQTDWLDVAQDMKDVRSLAAEHLQKSKIPSGKSAKENAAWWKSLTQIERDEYAALYPSSIGALDGLPSVVRDEANRVVLAETHAELSKQLKELEKNPPVYHAPPINPRTGLPIDPETGGTWGGSKGEQQKWREEKEELQEKLKGIESIEERFGRSGRGGLPEAYLLSFDDKGLGRAVVANGNPDNAQHTAIYVPGTTANLGAAGKDIERMEELWRKSRDMPGNPSVSTITWIGYDAPQNAKPFSEGQIVPDAASDSYAWSGGPGLSRFLDGVQTAQGGPQSSHTTVIGHSYGTTTIGAASLKGGLGADDIIAAASPGMLTSHANGLDAPHGHVWSEAAAWEKDNVPLGGKVAGLGGSLVPYGGAVTQVVPSDRIFGANIMQTDAQGHGDYFDKDSVSLKNQAAVVTGNYDLVQRG</sequence>